<feature type="signal peptide" evidence="2">
    <location>
        <begin position="1"/>
        <end position="21"/>
    </location>
</feature>
<dbReference type="EMBL" id="JAHHZF010000004">
    <property type="protein sequence ID" value="MBT9289878.1"/>
    <property type="molecule type" value="Genomic_DNA"/>
</dbReference>
<protein>
    <submittedName>
        <fullName evidence="3">TRAP transporter substrate-binding protein DctP</fullName>
    </submittedName>
</protein>
<reference evidence="3 4" key="1">
    <citation type="submission" date="2021-06" db="EMBL/GenBank/DDBJ databases">
        <authorList>
            <person name="Grouzdev D.S."/>
            <person name="Koziaeva V."/>
        </authorList>
    </citation>
    <scope>NUCLEOTIDE SEQUENCE [LARGE SCALE GENOMIC DNA]</scope>
    <source>
        <strain evidence="3 4">22</strain>
    </source>
</reference>
<evidence type="ECO:0000313" key="4">
    <source>
        <dbReference type="Proteomes" id="UP000766595"/>
    </source>
</evidence>
<dbReference type="Gene3D" id="3.40.190.170">
    <property type="entry name" value="Bacterial extracellular solute-binding protein, family 7"/>
    <property type="match status" value="1"/>
</dbReference>
<proteinExistence type="predicted"/>
<feature type="chain" id="PRO_5037070015" evidence="2">
    <location>
        <begin position="22"/>
        <end position="332"/>
    </location>
</feature>
<gene>
    <name evidence="3" type="primary">dctP</name>
    <name evidence="3" type="ORF">KL771_10445</name>
</gene>
<keyword evidence="4" id="KW-1185">Reference proteome</keyword>
<dbReference type="InterPro" id="IPR018389">
    <property type="entry name" value="DctP_fam"/>
</dbReference>
<comment type="caution">
    <text evidence="3">The sequence shown here is derived from an EMBL/GenBank/DDBJ whole genome shotgun (WGS) entry which is preliminary data.</text>
</comment>
<dbReference type="NCBIfam" id="NF037995">
    <property type="entry name" value="TRAP_S1"/>
    <property type="match status" value="1"/>
</dbReference>
<dbReference type="PANTHER" id="PTHR33376">
    <property type="match status" value="1"/>
</dbReference>
<dbReference type="Pfam" id="PF03480">
    <property type="entry name" value="DctP"/>
    <property type="match status" value="1"/>
</dbReference>
<sequence>MRQFLAFAAAAVVLTAPLCLAGAAPAAAETEIRISTAAPDQSPLSDAFRAIKARMEAKFPGELKISVHTASALFRQGTELPAMQRGNLEMASPVTFEIEAQLPEYGVFSAAYLFRDADHLIKTFRSDIGAEFTKDVADKMGIVILDTAYLGTRNVNLRNDKPVKEPVDLAGVKMRMPPGPAFQTLAKALGATAVSMPITEVYLGLKTGSIDAQDNPTNMTRDWKFHEVTKQVILTRHLVQPVFIAMAKPAFDRLSPAQQTELRAAAREAADQEIAKTLADEKAAIETFTQAGIKVVDPNVPAFRAAVMDEYRKAGMTEKWKAGLLDRITAIR</sequence>
<dbReference type="RefSeq" id="WP_261968477.1">
    <property type="nucleotide sequence ID" value="NZ_JAHHZF010000004.1"/>
</dbReference>
<dbReference type="InterPro" id="IPR038404">
    <property type="entry name" value="TRAP_DctP_sf"/>
</dbReference>
<dbReference type="PANTHER" id="PTHR33376:SF4">
    <property type="entry name" value="SIALIC ACID-BINDING PERIPLASMIC PROTEIN SIAP"/>
    <property type="match status" value="1"/>
</dbReference>
<dbReference type="GO" id="GO:0055085">
    <property type="term" value="P:transmembrane transport"/>
    <property type="evidence" value="ECO:0007669"/>
    <property type="project" value="InterPro"/>
</dbReference>
<dbReference type="Proteomes" id="UP000766595">
    <property type="component" value="Unassembled WGS sequence"/>
</dbReference>
<keyword evidence="1 2" id="KW-0732">Signal</keyword>
<name>A0A947GB53_9HYPH</name>
<organism evidence="3 4">
    <name type="scientific">Prosthecodimorpha staleyi</name>
    <dbReference type="NCBI Taxonomy" id="2840188"/>
    <lineage>
        <taxon>Bacteria</taxon>
        <taxon>Pseudomonadati</taxon>
        <taxon>Pseudomonadota</taxon>
        <taxon>Alphaproteobacteria</taxon>
        <taxon>Hyphomicrobiales</taxon>
        <taxon>Ancalomicrobiaceae</taxon>
        <taxon>Prosthecodimorpha</taxon>
    </lineage>
</organism>
<dbReference type="AlphaFoldDB" id="A0A947GB53"/>
<evidence type="ECO:0000313" key="3">
    <source>
        <dbReference type="EMBL" id="MBT9289878.1"/>
    </source>
</evidence>
<evidence type="ECO:0000256" key="2">
    <source>
        <dbReference type="SAM" id="SignalP"/>
    </source>
</evidence>
<accession>A0A947GB53</accession>
<evidence type="ECO:0000256" key="1">
    <source>
        <dbReference type="ARBA" id="ARBA00022729"/>
    </source>
</evidence>